<proteinExistence type="predicted"/>
<gene>
    <name evidence="1" type="ORF">NDU88_004019</name>
</gene>
<dbReference type="AlphaFoldDB" id="A0AAV7TQB7"/>
<name>A0AAV7TQB7_PLEWA</name>
<comment type="caution">
    <text evidence="1">The sequence shown here is derived from an EMBL/GenBank/DDBJ whole genome shotgun (WGS) entry which is preliminary data.</text>
</comment>
<evidence type="ECO:0000313" key="1">
    <source>
        <dbReference type="EMBL" id="KAJ1178777.1"/>
    </source>
</evidence>
<keyword evidence="2" id="KW-1185">Reference proteome</keyword>
<protein>
    <submittedName>
        <fullName evidence="1">Uncharacterized protein</fullName>
    </submittedName>
</protein>
<accession>A0AAV7TQB7</accession>
<organism evidence="1 2">
    <name type="scientific">Pleurodeles waltl</name>
    <name type="common">Iberian ribbed newt</name>
    <dbReference type="NCBI Taxonomy" id="8319"/>
    <lineage>
        <taxon>Eukaryota</taxon>
        <taxon>Metazoa</taxon>
        <taxon>Chordata</taxon>
        <taxon>Craniata</taxon>
        <taxon>Vertebrata</taxon>
        <taxon>Euteleostomi</taxon>
        <taxon>Amphibia</taxon>
        <taxon>Batrachia</taxon>
        <taxon>Caudata</taxon>
        <taxon>Salamandroidea</taxon>
        <taxon>Salamandridae</taxon>
        <taxon>Pleurodelinae</taxon>
        <taxon>Pleurodeles</taxon>
    </lineage>
</organism>
<dbReference type="Proteomes" id="UP001066276">
    <property type="component" value="Chromosome 3_2"/>
</dbReference>
<dbReference type="EMBL" id="JANPWB010000006">
    <property type="protein sequence ID" value="KAJ1178777.1"/>
    <property type="molecule type" value="Genomic_DNA"/>
</dbReference>
<sequence length="98" mass="11083">MKVLRIRTLSVATVYPAGRRSPGREILCKRTSARREETLSLRSEEKICALHSARLLVRCYGCLGYLPDKRPLTVVGKEKCTTIIKTVAKGRKTLPRTR</sequence>
<evidence type="ECO:0000313" key="2">
    <source>
        <dbReference type="Proteomes" id="UP001066276"/>
    </source>
</evidence>
<reference evidence="1" key="1">
    <citation type="journal article" date="2022" name="bioRxiv">
        <title>Sequencing and chromosome-scale assembly of the giantPleurodeles waltlgenome.</title>
        <authorList>
            <person name="Brown T."/>
            <person name="Elewa A."/>
            <person name="Iarovenko S."/>
            <person name="Subramanian E."/>
            <person name="Araus A.J."/>
            <person name="Petzold A."/>
            <person name="Susuki M."/>
            <person name="Suzuki K.-i.T."/>
            <person name="Hayashi T."/>
            <person name="Toyoda A."/>
            <person name="Oliveira C."/>
            <person name="Osipova E."/>
            <person name="Leigh N.D."/>
            <person name="Simon A."/>
            <person name="Yun M.H."/>
        </authorList>
    </citation>
    <scope>NUCLEOTIDE SEQUENCE</scope>
    <source>
        <strain evidence="1">20211129_DDA</strain>
        <tissue evidence="1">Liver</tissue>
    </source>
</reference>